<sequence>MKTQAAINEFIQSRLARNLSPISIDWYCQKLQPLASHHTELPEEPRVLESDLANIPGTPETKHAYFRARRALYNFICERYEVPNPMAKVKPPRRPKKVMATLEPNEMMWLLSSASTLRDKTILSLFEDTGMRTSELASLRKQDIKTNTVLVYG</sequence>
<evidence type="ECO:0000313" key="3">
    <source>
        <dbReference type="EMBL" id="GAJ13786.1"/>
    </source>
</evidence>
<dbReference type="PROSITE" id="PS51898">
    <property type="entry name" value="TYR_RECOMBINASE"/>
    <property type="match status" value="1"/>
</dbReference>
<organism evidence="3">
    <name type="scientific">marine sediment metagenome</name>
    <dbReference type="NCBI Taxonomy" id="412755"/>
    <lineage>
        <taxon>unclassified sequences</taxon>
        <taxon>metagenomes</taxon>
        <taxon>ecological metagenomes</taxon>
    </lineage>
</organism>
<dbReference type="Gene3D" id="1.10.443.10">
    <property type="entry name" value="Intergrase catalytic core"/>
    <property type="match status" value="1"/>
</dbReference>
<gene>
    <name evidence="3" type="ORF">S12H4_44185</name>
</gene>
<dbReference type="AlphaFoldDB" id="X1VGK5"/>
<comment type="caution">
    <text evidence="3">The sequence shown here is derived from an EMBL/GenBank/DDBJ whole genome shotgun (WGS) entry which is preliminary data.</text>
</comment>
<dbReference type="EMBL" id="BARW01027202">
    <property type="protein sequence ID" value="GAJ13786.1"/>
    <property type="molecule type" value="Genomic_DNA"/>
</dbReference>
<dbReference type="SUPFAM" id="SSF56349">
    <property type="entry name" value="DNA breaking-rejoining enzymes"/>
    <property type="match status" value="1"/>
</dbReference>
<dbReference type="GO" id="GO:0006310">
    <property type="term" value="P:DNA recombination"/>
    <property type="evidence" value="ECO:0007669"/>
    <property type="project" value="UniProtKB-KW"/>
</dbReference>
<feature type="domain" description="Tyr recombinase" evidence="2">
    <location>
        <begin position="97"/>
        <end position="153"/>
    </location>
</feature>
<reference evidence="3" key="1">
    <citation type="journal article" date="2014" name="Front. Microbiol.">
        <title>High frequency of phylogenetically diverse reductive dehalogenase-homologous genes in deep subseafloor sedimentary metagenomes.</title>
        <authorList>
            <person name="Kawai M."/>
            <person name="Futagami T."/>
            <person name="Toyoda A."/>
            <person name="Takaki Y."/>
            <person name="Nishi S."/>
            <person name="Hori S."/>
            <person name="Arai W."/>
            <person name="Tsubouchi T."/>
            <person name="Morono Y."/>
            <person name="Uchiyama I."/>
            <person name="Ito T."/>
            <person name="Fujiyama A."/>
            <person name="Inagaki F."/>
            <person name="Takami H."/>
        </authorList>
    </citation>
    <scope>NUCLEOTIDE SEQUENCE</scope>
    <source>
        <strain evidence="3">Expedition CK06-06</strain>
    </source>
</reference>
<protein>
    <recommendedName>
        <fullName evidence="2">Tyr recombinase domain-containing protein</fullName>
    </recommendedName>
</protein>
<dbReference type="InterPro" id="IPR002104">
    <property type="entry name" value="Integrase_catalytic"/>
</dbReference>
<name>X1VGK5_9ZZZZ</name>
<evidence type="ECO:0000259" key="2">
    <source>
        <dbReference type="PROSITE" id="PS51898"/>
    </source>
</evidence>
<evidence type="ECO:0000256" key="1">
    <source>
        <dbReference type="ARBA" id="ARBA00023172"/>
    </source>
</evidence>
<dbReference type="GO" id="GO:0015074">
    <property type="term" value="P:DNA integration"/>
    <property type="evidence" value="ECO:0007669"/>
    <property type="project" value="InterPro"/>
</dbReference>
<dbReference type="InterPro" id="IPR011010">
    <property type="entry name" value="DNA_brk_join_enz"/>
</dbReference>
<dbReference type="GO" id="GO:0003677">
    <property type="term" value="F:DNA binding"/>
    <property type="evidence" value="ECO:0007669"/>
    <property type="project" value="InterPro"/>
</dbReference>
<feature type="non-terminal residue" evidence="3">
    <location>
        <position position="153"/>
    </location>
</feature>
<accession>X1VGK5</accession>
<dbReference type="InterPro" id="IPR013762">
    <property type="entry name" value="Integrase-like_cat_sf"/>
</dbReference>
<keyword evidence="1" id="KW-0233">DNA recombination</keyword>
<proteinExistence type="predicted"/>